<reference evidence="1 2" key="1">
    <citation type="submission" date="2019-07" db="EMBL/GenBank/DDBJ databases">
        <title>Whole genome shotgun sequence of Chryseobacterium lathyri NBRC 105250.</title>
        <authorList>
            <person name="Hosoyama A."/>
            <person name="Uohara A."/>
            <person name="Ohji S."/>
            <person name="Ichikawa N."/>
        </authorList>
    </citation>
    <scope>NUCLEOTIDE SEQUENCE [LARGE SCALE GENOMIC DNA]</scope>
    <source>
        <strain evidence="1 2">NBRC 105250</strain>
    </source>
</reference>
<sequence length="230" mass="26831">MDFNWKGKTYSLPVTLNQVTVRQRIEFDAQYRSEIVQLQENVFRKDEEGNELDVDEMDVSLLNVSVAAMNLSFFTGIPMSEIDSEMSVDDVMNLYFSCFHQLYEEQENIQLQEEYLFMDDFWKIETPVLSHESKITFNELITSKQVIKQMQELSAGKWDAIPILAAIYLKKEGEVFNESWLSPGSERLEMMYNLPMDIALAVAFFLQNSMDQFLKTSVYLQEEKTETGQI</sequence>
<dbReference type="RefSeq" id="WP_111960143.1">
    <property type="nucleotide sequence ID" value="NZ_BJYI01000026.1"/>
</dbReference>
<dbReference type="OrthoDB" id="1258624at2"/>
<evidence type="ECO:0000313" key="2">
    <source>
        <dbReference type="Proteomes" id="UP000321150"/>
    </source>
</evidence>
<name>A0A511YFZ3_9FLAO</name>
<comment type="caution">
    <text evidence="1">The sequence shown here is derived from an EMBL/GenBank/DDBJ whole genome shotgun (WGS) entry which is preliminary data.</text>
</comment>
<dbReference type="Proteomes" id="UP000321150">
    <property type="component" value="Unassembled WGS sequence"/>
</dbReference>
<dbReference type="AlphaFoldDB" id="A0A511YFZ3"/>
<protein>
    <submittedName>
        <fullName evidence="1">Uncharacterized protein</fullName>
    </submittedName>
</protein>
<proteinExistence type="predicted"/>
<dbReference type="EMBL" id="BJYI01000026">
    <property type="protein sequence ID" value="GEN74093.1"/>
    <property type="molecule type" value="Genomic_DNA"/>
</dbReference>
<gene>
    <name evidence="1" type="ORF">CLA01_41650</name>
</gene>
<evidence type="ECO:0000313" key="1">
    <source>
        <dbReference type="EMBL" id="GEN74093.1"/>
    </source>
</evidence>
<organism evidence="1 2">
    <name type="scientific">Chryseobacterium lathyri</name>
    <dbReference type="NCBI Taxonomy" id="395933"/>
    <lineage>
        <taxon>Bacteria</taxon>
        <taxon>Pseudomonadati</taxon>
        <taxon>Bacteroidota</taxon>
        <taxon>Flavobacteriia</taxon>
        <taxon>Flavobacteriales</taxon>
        <taxon>Weeksellaceae</taxon>
        <taxon>Chryseobacterium group</taxon>
        <taxon>Chryseobacterium</taxon>
    </lineage>
</organism>
<accession>A0A511YFZ3</accession>